<evidence type="ECO:0000313" key="1">
    <source>
        <dbReference type="EMBL" id="QJA79964.1"/>
    </source>
</evidence>
<gene>
    <name evidence="1" type="ORF">MM415A00812_0019</name>
    <name evidence="2" type="ORF">TM448B01736_0004</name>
</gene>
<evidence type="ECO:0000313" key="2">
    <source>
        <dbReference type="EMBL" id="QJH99939.1"/>
    </source>
</evidence>
<reference evidence="2" key="1">
    <citation type="submission" date="2020-03" db="EMBL/GenBank/DDBJ databases">
        <title>The deep terrestrial virosphere.</title>
        <authorList>
            <person name="Holmfeldt K."/>
            <person name="Nilsson E."/>
            <person name="Simone D."/>
            <person name="Lopez-Fernandez M."/>
            <person name="Wu X."/>
            <person name="de Brujin I."/>
            <person name="Lundin D."/>
            <person name="Andersson A."/>
            <person name="Bertilsson S."/>
            <person name="Dopson M."/>
        </authorList>
    </citation>
    <scope>NUCLEOTIDE SEQUENCE</scope>
    <source>
        <strain evidence="1">MM415A00812</strain>
        <strain evidence="2">TM448B01736</strain>
    </source>
</reference>
<sequence length="279" mass="30643">MYSGIRKAAIYDPATGTIVQLNAIATEGEIKIREPLEVEDGSGGAKYAGDHSVLEITAYDSSGFSQLETWMEAETELRAVTYGVDDHILWYESVPITVKKNYGSATGGRNSFTVRLEKKGGTHSIYCGNNILWLVKNWIDANTDGKADNYSFFQDANVTLTFSNSLYRQTITNYDTANDFEMFVEIIYPIANADLKFFNNVVSNTAGASTIKILEQTFADATIATTSSTTLTDVLSVDTVATQYKFKVYLIDAGEYDLTKATVLGVPYLGVKTSGTIKY</sequence>
<dbReference type="EMBL" id="MT144818">
    <property type="protein sequence ID" value="QJH99939.1"/>
    <property type="molecule type" value="Genomic_DNA"/>
</dbReference>
<dbReference type="EMBL" id="MT142400">
    <property type="protein sequence ID" value="QJA79964.1"/>
    <property type="molecule type" value="Genomic_DNA"/>
</dbReference>
<accession>A0A6M3XQ66</accession>
<protein>
    <submittedName>
        <fullName evidence="2">Uncharacterized protein</fullName>
    </submittedName>
</protein>
<proteinExistence type="predicted"/>
<name>A0A6M3XQ66_9ZZZZ</name>
<dbReference type="AlphaFoldDB" id="A0A6M3XQ66"/>
<organism evidence="2">
    <name type="scientific">viral metagenome</name>
    <dbReference type="NCBI Taxonomy" id="1070528"/>
    <lineage>
        <taxon>unclassified sequences</taxon>
        <taxon>metagenomes</taxon>
        <taxon>organismal metagenomes</taxon>
    </lineage>
</organism>